<dbReference type="Proteomes" id="UP000008493">
    <property type="component" value="Unassembled WGS sequence"/>
</dbReference>
<dbReference type="KEGG" id="abp:AGABI1DRAFT95759"/>
<protein>
    <submittedName>
        <fullName evidence="2">Uncharacterized protein</fullName>
    </submittedName>
</protein>
<dbReference type="InParanoid" id="K5WG73"/>
<reference evidence="3" key="1">
    <citation type="journal article" date="2012" name="Proc. Natl. Acad. Sci. U.S.A.">
        <title>Genome sequence of the button mushroom Agaricus bisporus reveals mechanisms governing adaptation to a humic-rich ecological niche.</title>
        <authorList>
            <person name="Morin E."/>
            <person name="Kohler A."/>
            <person name="Baker A.R."/>
            <person name="Foulongne-Oriol M."/>
            <person name="Lombard V."/>
            <person name="Nagy L.G."/>
            <person name="Ohm R.A."/>
            <person name="Patyshakuliyeva A."/>
            <person name="Brun A."/>
            <person name="Aerts A.L."/>
            <person name="Bailey A.M."/>
            <person name="Billette C."/>
            <person name="Coutinho P.M."/>
            <person name="Deakin G."/>
            <person name="Doddapaneni H."/>
            <person name="Floudas D."/>
            <person name="Grimwood J."/>
            <person name="Hilden K."/>
            <person name="Kuees U."/>
            <person name="LaButti K.M."/>
            <person name="Lapidus A."/>
            <person name="Lindquist E.A."/>
            <person name="Lucas S.M."/>
            <person name="Murat C."/>
            <person name="Riley R.W."/>
            <person name="Salamov A.A."/>
            <person name="Schmutz J."/>
            <person name="Subramanian V."/>
            <person name="Woesten H.A.B."/>
            <person name="Xu J."/>
            <person name="Eastwood D.C."/>
            <person name="Foster G.D."/>
            <person name="Sonnenberg A.S."/>
            <person name="Cullen D."/>
            <person name="de Vries R.P."/>
            <person name="Lundell T."/>
            <person name="Hibbett D.S."/>
            <person name="Henrissat B."/>
            <person name="Burton K.S."/>
            <person name="Kerrigan R.W."/>
            <person name="Challen M.P."/>
            <person name="Grigoriev I.V."/>
            <person name="Martin F."/>
        </authorList>
    </citation>
    <scope>NUCLEOTIDE SEQUENCE [LARGE SCALE GENOMIC DNA]</scope>
    <source>
        <strain evidence="3">JB137-S8 / ATCC MYA-4627 / FGSC 10392</strain>
    </source>
</reference>
<feature type="region of interest" description="Disordered" evidence="1">
    <location>
        <begin position="108"/>
        <end position="150"/>
    </location>
</feature>
<dbReference type="EMBL" id="JH971527">
    <property type="protein sequence ID" value="EKM74266.1"/>
    <property type="molecule type" value="Genomic_DNA"/>
</dbReference>
<evidence type="ECO:0000313" key="3">
    <source>
        <dbReference type="Proteomes" id="UP000008493"/>
    </source>
</evidence>
<keyword evidence="3" id="KW-1185">Reference proteome</keyword>
<dbReference type="GeneID" id="18832720"/>
<evidence type="ECO:0000313" key="2">
    <source>
        <dbReference type="EMBL" id="EKM74266.1"/>
    </source>
</evidence>
<feature type="compositionally biased region" description="Low complexity" evidence="1">
    <location>
        <begin position="117"/>
        <end position="126"/>
    </location>
</feature>
<gene>
    <name evidence="2" type="ORF">AGABI1DRAFT_95759</name>
</gene>
<accession>K5WG73</accession>
<evidence type="ECO:0000256" key="1">
    <source>
        <dbReference type="SAM" id="MobiDB-lite"/>
    </source>
</evidence>
<dbReference type="AlphaFoldDB" id="K5WG73"/>
<organism evidence="2 3">
    <name type="scientific">Agaricus bisporus var. burnettii (strain JB137-S8 / ATCC MYA-4627 / FGSC 10392)</name>
    <name type="common">White button mushroom</name>
    <dbReference type="NCBI Taxonomy" id="597362"/>
    <lineage>
        <taxon>Eukaryota</taxon>
        <taxon>Fungi</taxon>
        <taxon>Dikarya</taxon>
        <taxon>Basidiomycota</taxon>
        <taxon>Agaricomycotina</taxon>
        <taxon>Agaricomycetes</taxon>
        <taxon>Agaricomycetidae</taxon>
        <taxon>Agaricales</taxon>
        <taxon>Agaricineae</taxon>
        <taxon>Agaricaceae</taxon>
        <taxon>Agaricus</taxon>
    </lineage>
</organism>
<dbReference type="RefSeq" id="XP_007335095.1">
    <property type="nucleotide sequence ID" value="XM_007335033.1"/>
</dbReference>
<dbReference type="HOGENOM" id="CLU_049187_0_0_1"/>
<name>K5WG73_AGABU</name>
<dbReference type="OMA" id="DIVDTFC"/>
<sequence length="450" mass="50079">MSANTQVAYTQLDEEVSTFYHRYARGKENSALYLAAFGCLENAIPKARNLLNAMSADPEANTKSDNNKKLLIRTRTMFETWQNERDPKYKFPSVYYDLRNIIVQHDRAHGRTKKASTTKATDASETNALPKKRKIGKKVSSPETIEDSDSDASVIVADFNPGNAPLTIAGDQNAMQVDDTGAISNAITGTSSAPVSVATSTTLEASPARASVVSIASDKSIDLPLVSEENLKLCLGGIEGLTLNTKEIHRAFMANAPLEARQYQLLSNSDHLLKMANELEALSRRYYSAMTNQKVTTMSDCFHEPFSSSRNRQRIDDIVDRLIQAVDTYKHRSNIMTPHQAFTQEIRRLLATPQFSLLEPENESPPLAAISEVAKACSDIVDTFCLVNMGARKVNSSHPRAFFQELQSSVVDDMMSKTHSFGKIFEHYRQSITEFLWLEMMISKSSLNTI</sequence>
<proteinExistence type="predicted"/>